<keyword evidence="3" id="KW-1185">Reference proteome</keyword>
<dbReference type="AlphaFoldDB" id="A0A5P1ECZ7"/>
<dbReference type="EMBL" id="CM007387">
    <property type="protein sequence ID" value="ONK63748.1"/>
    <property type="molecule type" value="Genomic_DNA"/>
</dbReference>
<evidence type="ECO:0000313" key="2">
    <source>
        <dbReference type="EMBL" id="ONK63748.1"/>
    </source>
</evidence>
<proteinExistence type="predicted"/>
<evidence type="ECO:0000256" key="1">
    <source>
        <dbReference type="SAM" id="MobiDB-lite"/>
    </source>
</evidence>
<sequence>MLNPSPHQRFFDSIHIFLFQCSGKKKKKDATIFKVKIRVRRWRRRRWMMARWQGVEELGSGLFEGGEGDGEEVDGVGSEGGASVRQRAARKAVGDER</sequence>
<gene>
    <name evidence="2" type="ORF">A4U43_C07F18500</name>
</gene>
<dbReference type="Proteomes" id="UP000243459">
    <property type="component" value="Chromosome 7"/>
</dbReference>
<feature type="region of interest" description="Disordered" evidence="1">
    <location>
        <begin position="63"/>
        <end position="97"/>
    </location>
</feature>
<reference evidence="3" key="1">
    <citation type="journal article" date="2017" name="Nat. Commun.">
        <title>The asparagus genome sheds light on the origin and evolution of a young Y chromosome.</title>
        <authorList>
            <person name="Harkess A."/>
            <person name="Zhou J."/>
            <person name="Xu C."/>
            <person name="Bowers J.E."/>
            <person name="Van der Hulst R."/>
            <person name="Ayyampalayam S."/>
            <person name="Mercati F."/>
            <person name="Riccardi P."/>
            <person name="McKain M.R."/>
            <person name="Kakrana A."/>
            <person name="Tang H."/>
            <person name="Ray J."/>
            <person name="Groenendijk J."/>
            <person name="Arikit S."/>
            <person name="Mathioni S.M."/>
            <person name="Nakano M."/>
            <person name="Shan H."/>
            <person name="Telgmann-Rauber A."/>
            <person name="Kanno A."/>
            <person name="Yue Z."/>
            <person name="Chen H."/>
            <person name="Li W."/>
            <person name="Chen Y."/>
            <person name="Xu X."/>
            <person name="Zhang Y."/>
            <person name="Luo S."/>
            <person name="Chen H."/>
            <person name="Gao J."/>
            <person name="Mao Z."/>
            <person name="Pires J.C."/>
            <person name="Luo M."/>
            <person name="Kudrna D."/>
            <person name="Wing R.A."/>
            <person name="Meyers B.C."/>
            <person name="Yi K."/>
            <person name="Kong H."/>
            <person name="Lavrijsen P."/>
            <person name="Sunseri F."/>
            <person name="Falavigna A."/>
            <person name="Ye Y."/>
            <person name="Leebens-Mack J.H."/>
            <person name="Chen G."/>
        </authorList>
    </citation>
    <scope>NUCLEOTIDE SEQUENCE [LARGE SCALE GENOMIC DNA]</scope>
    <source>
        <strain evidence="3">cv. DH0086</strain>
    </source>
</reference>
<dbReference type="Gramene" id="ONK63748">
    <property type="protein sequence ID" value="ONK63748"/>
    <property type="gene ID" value="A4U43_C07F18500"/>
</dbReference>
<accession>A0A5P1ECZ7</accession>
<evidence type="ECO:0000313" key="3">
    <source>
        <dbReference type="Proteomes" id="UP000243459"/>
    </source>
</evidence>
<protein>
    <submittedName>
        <fullName evidence="2">Uncharacterized protein</fullName>
    </submittedName>
</protein>
<organism evidence="2 3">
    <name type="scientific">Asparagus officinalis</name>
    <name type="common">Garden asparagus</name>
    <dbReference type="NCBI Taxonomy" id="4686"/>
    <lineage>
        <taxon>Eukaryota</taxon>
        <taxon>Viridiplantae</taxon>
        <taxon>Streptophyta</taxon>
        <taxon>Embryophyta</taxon>
        <taxon>Tracheophyta</taxon>
        <taxon>Spermatophyta</taxon>
        <taxon>Magnoliopsida</taxon>
        <taxon>Liliopsida</taxon>
        <taxon>Asparagales</taxon>
        <taxon>Asparagaceae</taxon>
        <taxon>Asparagoideae</taxon>
        <taxon>Asparagus</taxon>
    </lineage>
</organism>
<name>A0A5P1ECZ7_ASPOF</name>